<dbReference type="InterPro" id="IPR032875">
    <property type="entry name" value="Succ_CoA_lig_flav_dom"/>
</dbReference>
<dbReference type="SMART" id="SM00881">
    <property type="entry name" value="CoA_binding"/>
    <property type="match status" value="1"/>
</dbReference>
<dbReference type="InterPro" id="IPR043938">
    <property type="entry name" value="Ligase_CoA_dom"/>
</dbReference>
<accession>B8D4Z1</accession>
<dbReference type="NCBIfam" id="TIGR02717">
    <property type="entry name" value="AcCoA-syn-alpha"/>
    <property type="match status" value="1"/>
</dbReference>
<dbReference type="InterPro" id="IPR036291">
    <property type="entry name" value="NAD(P)-bd_dom_sf"/>
</dbReference>
<dbReference type="InterPro" id="IPR003781">
    <property type="entry name" value="CoA-bd"/>
</dbReference>
<dbReference type="InterPro" id="IPR014089">
    <property type="entry name" value="AcCoA-synth-alpha"/>
</dbReference>
<dbReference type="Gene3D" id="3.40.50.720">
    <property type="entry name" value="NAD(P)-binding Rossmann-like Domain"/>
    <property type="match status" value="1"/>
</dbReference>
<dbReference type="Pfam" id="PF19045">
    <property type="entry name" value="Ligase_CoA_2"/>
    <property type="match status" value="1"/>
</dbReference>
<evidence type="ECO:0000256" key="2">
    <source>
        <dbReference type="ARBA" id="ARBA00022741"/>
    </source>
</evidence>
<evidence type="ECO:0000313" key="6">
    <source>
        <dbReference type="Proteomes" id="UP000006903"/>
    </source>
</evidence>
<dbReference type="Pfam" id="PF13380">
    <property type="entry name" value="CoA_binding_2"/>
    <property type="match status" value="1"/>
</dbReference>
<dbReference type="eggNOG" id="arCOG01340">
    <property type="taxonomic scope" value="Archaea"/>
</dbReference>
<organism evidence="5 6">
    <name type="scientific">Desulfurococcus amylolyticus (strain DSM 18924 / JCM 16383 / VKM B-2413 / 1221n)</name>
    <name type="common">Desulfurococcus kamchatkensis</name>
    <dbReference type="NCBI Taxonomy" id="490899"/>
    <lineage>
        <taxon>Archaea</taxon>
        <taxon>Thermoproteota</taxon>
        <taxon>Thermoprotei</taxon>
        <taxon>Desulfurococcales</taxon>
        <taxon>Desulfurococcaceae</taxon>
        <taxon>Desulfurococcus</taxon>
    </lineage>
</organism>
<dbReference type="Gene3D" id="3.40.50.261">
    <property type="entry name" value="Succinyl-CoA synthetase domains"/>
    <property type="match status" value="2"/>
</dbReference>
<evidence type="ECO:0000313" key="5">
    <source>
        <dbReference type="EMBL" id="ACL11172.1"/>
    </source>
</evidence>
<reference evidence="5 6" key="1">
    <citation type="journal article" date="2009" name="J. Bacteriol.">
        <title>Complete genome sequence of the anaerobic, protein-degrading hyperthermophilic crenarchaeon Desulfurococcus kamchatkensis.</title>
        <authorList>
            <person name="Ravin N.V."/>
            <person name="Mardanov A.V."/>
            <person name="Beletsky A.V."/>
            <person name="Kublanov I.V."/>
            <person name="Kolganova T.V."/>
            <person name="Lebedinsky A.V."/>
            <person name="Chernyh N.A."/>
            <person name="Bonch-Osmolovskaya E.A."/>
            <person name="Skryabin K.G."/>
        </authorList>
    </citation>
    <scope>NUCLEOTIDE SEQUENCE [LARGE SCALE GENOMIC DNA]</scope>
    <source>
        <strain evidence="6">DSM 18924 / JCM 16383 / VKM B-2413 / 1221n</strain>
    </source>
</reference>
<name>B8D4Z1_DESA1</name>
<dbReference type="HOGENOM" id="CLU_007415_2_3_2"/>
<protein>
    <submittedName>
        <fullName evidence="5">Acetyl-CoA synthetase</fullName>
    </submittedName>
</protein>
<dbReference type="STRING" id="490899.DKAM_0846"/>
<dbReference type="SUPFAM" id="SSF52210">
    <property type="entry name" value="Succinyl-CoA synthetase domains"/>
    <property type="match status" value="2"/>
</dbReference>
<evidence type="ECO:0000259" key="4">
    <source>
        <dbReference type="SMART" id="SM00881"/>
    </source>
</evidence>
<dbReference type="InterPro" id="IPR016102">
    <property type="entry name" value="Succinyl-CoA_synth-like"/>
</dbReference>
<gene>
    <name evidence="5" type="ordered locus">DKAM_0846</name>
</gene>
<evidence type="ECO:0000256" key="3">
    <source>
        <dbReference type="ARBA" id="ARBA00022840"/>
    </source>
</evidence>
<dbReference type="GO" id="GO:0043758">
    <property type="term" value="F:acetate-CoA ligase (ADP-forming) activity"/>
    <property type="evidence" value="ECO:0007669"/>
    <property type="project" value="InterPro"/>
</dbReference>
<sequence>MLFSIDWCGNMVKELFRPRSIAVIGASRTPGKIGYIVLRNIKGYGFQGKVYPINPHADEILGYKAYPSILDVPDEVDVAIVTVPADNVPEVIEESGRKGVKVAVVITSGFSEVGNVELENKIVETARKYGMRILGPNIFGYVYTPSNINATFGPLEVARGSIALISQSGALGIALMGWTIMNEIGLSALLSVGNMADLDVAELSEYLADDPNTRVITIYLEGIKPGRGGEFIKKMREVTLKKPVVVIKAGRSRRGAAAAASHTGSLAGSDNLYEAAFKQAGIIRAYTVEEMFDIARVFAAQPLPRGENTIIITNGGGVGVLATDAAEFNDVKLLEPSQELKERLKTTMPWFGSAKNPVDLTGQAVVDNYVKALKIAAESSEVDNIVILYCRTAVLDPRELAKAIVELYESEHISKTTVAGFVGGEDTYEAIKYLNRHDIPAYPSPERAVYALSKMIWYRRYLEARKASPQA</sequence>
<dbReference type="KEGG" id="dka:DKAM_0846"/>
<dbReference type="SUPFAM" id="SSF51735">
    <property type="entry name" value="NAD(P)-binding Rossmann-fold domains"/>
    <property type="match status" value="1"/>
</dbReference>
<dbReference type="AlphaFoldDB" id="B8D4Z1"/>
<dbReference type="Pfam" id="PF13607">
    <property type="entry name" value="Succ_CoA_lig"/>
    <property type="match status" value="1"/>
</dbReference>
<dbReference type="PANTHER" id="PTHR43334">
    <property type="entry name" value="ACETATE--COA LIGASE [ADP-FORMING]"/>
    <property type="match status" value="1"/>
</dbReference>
<keyword evidence="3" id="KW-0067">ATP-binding</keyword>
<dbReference type="InterPro" id="IPR051538">
    <property type="entry name" value="Acyl-CoA_Synth/Transferase"/>
</dbReference>
<proteinExistence type="predicted"/>
<dbReference type="PANTHER" id="PTHR43334:SF1">
    <property type="entry name" value="3-HYDROXYPROPIONATE--COA LIGASE [ADP-FORMING]"/>
    <property type="match status" value="1"/>
</dbReference>
<dbReference type="EMBL" id="CP001140">
    <property type="protein sequence ID" value="ACL11172.1"/>
    <property type="molecule type" value="Genomic_DNA"/>
</dbReference>
<dbReference type="GO" id="GO:0005524">
    <property type="term" value="F:ATP binding"/>
    <property type="evidence" value="ECO:0007669"/>
    <property type="project" value="UniProtKB-KW"/>
</dbReference>
<dbReference type="Proteomes" id="UP000006903">
    <property type="component" value="Chromosome"/>
</dbReference>
<keyword evidence="1" id="KW-0436">Ligase</keyword>
<keyword evidence="2" id="KW-0547">Nucleotide-binding</keyword>
<feature type="domain" description="CoA-binding" evidence="4">
    <location>
        <begin position="15"/>
        <end position="110"/>
    </location>
</feature>
<evidence type="ECO:0000256" key="1">
    <source>
        <dbReference type="ARBA" id="ARBA00022598"/>
    </source>
</evidence>